<accession>A0A5K7YMZ6</accession>
<dbReference type="EMBL" id="AP021874">
    <property type="protein sequence ID" value="BBO69249.1"/>
    <property type="molecule type" value="Genomic_DNA"/>
</dbReference>
<dbReference type="CDD" id="cd01335">
    <property type="entry name" value="Radical_SAM"/>
    <property type="match status" value="1"/>
</dbReference>
<keyword evidence="4 6" id="KW-0408">Iron</keyword>
<keyword evidence="5 6" id="KW-0411">Iron-sulfur</keyword>
<dbReference type="InterPro" id="IPR013785">
    <property type="entry name" value="Aldolase_TIM"/>
</dbReference>
<dbReference type="PIRSF" id="PIRSF004869">
    <property type="entry name" value="PflX_prd"/>
    <property type="match status" value="1"/>
</dbReference>
<dbReference type="PANTHER" id="PTHR30352">
    <property type="entry name" value="PYRUVATE FORMATE-LYASE-ACTIVATING ENZYME"/>
    <property type="match status" value="1"/>
</dbReference>
<evidence type="ECO:0000313" key="8">
    <source>
        <dbReference type="EMBL" id="BBO69249.1"/>
    </source>
</evidence>
<evidence type="ECO:0000313" key="9">
    <source>
        <dbReference type="Proteomes" id="UP000427906"/>
    </source>
</evidence>
<evidence type="ECO:0000256" key="2">
    <source>
        <dbReference type="ARBA" id="ARBA00022691"/>
    </source>
</evidence>
<feature type="binding site" evidence="6">
    <location>
        <position position="136"/>
    </location>
    <ligand>
        <name>[4Fe-4S] cluster</name>
        <dbReference type="ChEBI" id="CHEBI:49883"/>
        <note>4Fe-4S-S-AdoMet</note>
    </ligand>
</feature>
<dbReference type="SUPFAM" id="SSF102114">
    <property type="entry name" value="Radical SAM enzymes"/>
    <property type="match status" value="1"/>
</dbReference>
<dbReference type="GO" id="GO:0051539">
    <property type="term" value="F:4 iron, 4 sulfur cluster binding"/>
    <property type="evidence" value="ECO:0007669"/>
    <property type="project" value="UniProtKB-KW"/>
</dbReference>
<feature type="domain" description="Radical SAM core" evidence="7">
    <location>
        <begin position="114"/>
        <end position="328"/>
    </location>
</feature>
<evidence type="ECO:0000256" key="4">
    <source>
        <dbReference type="ARBA" id="ARBA00023004"/>
    </source>
</evidence>
<dbReference type="InterPro" id="IPR034457">
    <property type="entry name" value="Organic_radical-activating"/>
</dbReference>
<dbReference type="AlphaFoldDB" id="A0A5K7YMZ6"/>
<dbReference type="KEGG" id="dalk:DSCA_31790"/>
<sequence length="386" mass="43130">MLAAAVGLCQTATGHAGWPFFGPSDPVPADIGGSIFQNDAPATLWKWSRAADHFSRLDDGAVMCTLCPHRCRLSPGDRSLCRSRVNLDGTLYSLAYGNACSANVDPIEKKPLFHFLPATSTFSIAAAGCNFRCLNCQNWEISQARPEDVRHIDLFPDAVVTSAVASGCRTVAYTYSEPTTFYEYMIDSARIARARGLRNVWISNGYINREPLLALCRVLDGANVNLKSISDDIYRKLNGGRLKPVLDTFVTLHRQGVHFEMTHLVVPGYGDSEEMVRRMCAWILEHVGPDHPLHFLRFFPRYRLDRLAPTPVAALVRFRELAMAEGIRYVYLGNVPGHEGNHTFCHHCRRLLVERQGYHLSVFNIVAGHCRFCRTPIPGVWPADEA</sequence>
<evidence type="ECO:0000259" key="7">
    <source>
        <dbReference type="PROSITE" id="PS51918"/>
    </source>
</evidence>
<dbReference type="InterPro" id="IPR058240">
    <property type="entry name" value="rSAM_sf"/>
</dbReference>
<dbReference type="GO" id="GO:0003824">
    <property type="term" value="F:catalytic activity"/>
    <property type="evidence" value="ECO:0007669"/>
    <property type="project" value="InterPro"/>
</dbReference>
<organism evidence="8 9">
    <name type="scientific">Desulfosarcina alkanivorans</name>
    <dbReference type="NCBI Taxonomy" id="571177"/>
    <lineage>
        <taxon>Bacteria</taxon>
        <taxon>Pseudomonadati</taxon>
        <taxon>Thermodesulfobacteriota</taxon>
        <taxon>Desulfobacteria</taxon>
        <taxon>Desulfobacterales</taxon>
        <taxon>Desulfosarcinaceae</taxon>
        <taxon>Desulfosarcina</taxon>
    </lineage>
</organism>
<keyword evidence="2 6" id="KW-0949">S-adenosyl-L-methionine</keyword>
<feature type="binding site" evidence="6">
    <location>
        <position position="129"/>
    </location>
    <ligand>
        <name>[4Fe-4S] cluster</name>
        <dbReference type="ChEBI" id="CHEBI:49883"/>
        <note>4Fe-4S-S-AdoMet</note>
    </ligand>
</feature>
<proteinExistence type="predicted"/>
<evidence type="ECO:0000256" key="5">
    <source>
        <dbReference type="ARBA" id="ARBA00023014"/>
    </source>
</evidence>
<dbReference type="Pfam" id="PF04055">
    <property type="entry name" value="Radical_SAM"/>
    <property type="match status" value="1"/>
</dbReference>
<dbReference type="SFLD" id="SFLDS00029">
    <property type="entry name" value="Radical_SAM"/>
    <property type="match status" value="1"/>
</dbReference>
<dbReference type="Gene3D" id="3.20.20.70">
    <property type="entry name" value="Aldolase class I"/>
    <property type="match status" value="1"/>
</dbReference>
<dbReference type="NCBIfam" id="TIGR04337">
    <property type="entry name" value="AmmeMemoSam_rS"/>
    <property type="match status" value="1"/>
</dbReference>
<reference evidence="8 9" key="1">
    <citation type="submission" date="2019-11" db="EMBL/GenBank/DDBJ databases">
        <title>Comparative genomics of hydrocarbon-degrading Desulfosarcina strains.</title>
        <authorList>
            <person name="Watanabe M."/>
            <person name="Kojima H."/>
            <person name="Fukui M."/>
        </authorList>
    </citation>
    <scope>NUCLEOTIDE SEQUENCE [LARGE SCALE GENOMIC DNA]</scope>
    <source>
        <strain evidence="8 9">PL12</strain>
    </source>
</reference>
<dbReference type="PROSITE" id="PS51918">
    <property type="entry name" value="RADICAL_SAM"/>
    <property type="match status" value="1"/>
</dbReference>
<dbReference type="GO" id="GO:0046872">
    <property type="term" value="F:metal ion binding"/>
    <property type="evidence" value="ECO:0007669"/>
    <property type="project" value="UniProtKB-KW"/>
</dbReference>
<feature type="binding site" evidence="6">
    <location>
        <position position="133"/>
    </location>
    <ligand>
        <name>[4Fe-4S] cluster</name>
        <dbReference type="ChEBI" id="CHEBI:49883"/>
        <note>4Fe-4S-S-AdoMet</note>
    </ligand>
</feature>
<dbReference type="InterPro" id="IPR027596">
    <property type="entry name" value="AmmeMemoSam_rS"/>
</dbReference>
<keyword evidence="1" id="KW-0004">4Fe-4S</keyword>
<gene>
    <name evidence="8" type="ORF">DSCA_31790</name>
</gene>
<keyword evidence="9" id="KW-1185">Reference proteome</keyword>
<dbReference type="SFLD" id="SFLDG01101">
    <property type="entry name" value="Uncharacterised_Radical_SAM_Su"/>
    <property type="match status" value="1"/>
</dbReference>
<dbReference type="InterPro" id="IPR016431">
    <property type="entry name" value="Pyrv-formate_lyase-activ_prd"/>
</dbReference>
<comment type="cofactor">
    <cofactor evidence="6">
        <name>[4Fe-4S] cluster</name>
        <dbReference type="ChEBI" id="CHEBI:49883"/>
    </cofactor>
    <text evidence="6">Binds 1 [4Fe-4S] cluster. The cluster is coordinated with 3 cysteines and an exchangeable S-adenosyl-L-methionine.</text>
</comment>
<evidence type="ECO:0000256" key="6">
    <source>
        <dbReference type="PIRSR" id="PIRSR004869-50"/>
    </source>
</evidence>
<dbReference type="PANTHER" id="PTHR30352:SF5">
    <property type="entry name" value="PYRUVATE FORMATE-LYASE 1-ACTIVATING ENZYME"/>
    <property type="match status" value="1"/>
</dbReference>
<protein>
    <submittedName>
        <fullName evidence="8">AmmeMemoRadiSam system radical SAM enzyme</fullName>
    </submittedName>
</protein>
<dbReference type="Proteomes" id="UP000427906">
    <property type="component" value="Chromosome"/>
</dbReference>
<dbReference type="InterPro" id="IPR007197">
    <property type="entry name" value="rSAM"/>
</dbReference>
<keyword evidence="3 6" id="KW-0479">Metal-binding</keyword>
<evidence type="ECO:0000256" key="1">
    <source>
        <dbReference type="ARBA" id="ARBA00022485"/>
    </source>
</evidence>
<evidence type="ECO:0000256" key="3">
    <source>
        <dbReference type="ARBA" id="ARBA00022723"/>
    </source>
</evidence>
<name>A0A5K7YMZ6_9BACT</name>